<keyword evidence="3" id="KW-1185">Reference proteome</keyword>
<feature type="region of interest" description="Disordered" evidence="1">
    <location>
        <begin position="94"/>
        <end position="148"/>
    </location>
</feature>
<evidence type="ECO:0000256" key="1">
    <source>
        <dbReference type="SAM" id="MobiDB-lite"/>
    </source>
</evidence>
<dbReference type="OrthoDB" id="3192267at2759"/>
<feature type="non-terminal residue" evidence="2">
    <location>
        <position position="222"/>
    </location>
</feature>
<dbReference type="Proteomes" id="UP000007431">
    <property type="component" value="Unassembled WGS sequence"/>
</dbReference>
<dbReference type="VEuPathDB" id="FungiDB:SCHCODRAFT_02487593"/>
<dbReference type="EMBL" id="GL377302">
    <property type="protein sequence ID" value="EFJ03969.1"/>
    <property type="molecule type" value="Genomic_DNA"/>
</dbReference>
<gene>
    <name evidence="2" type="ORF">SCHCODRAFT_269939</name>
</gene>
<dbReference type="OMA" id="IQYHYAD"/>
<dbReference type="AlphaFoldDB" id="D8PK64"/>
<proteinExistence type="predicted"/>
<dbReference type="RefSeq" id="XP_003038871.1">
    <property type="nucleotide sequence ID" value="XM_003038825.1"/>
</dbReference>
<organism evidence="3">
    <name type="scientific">Schizophyllum commune (strain H4-8 / FGSC 9210)</name>
    <name type="common">Split gill fungus</name>
    <dbReference type="NCBI Taxonomy" id="578458"/>
    <lineage>
        <taxon>Eukaryota</taxon>
        <taxon>Fungi</taxon>
        <taxon>Dikarya</taxon>
        <taxon>Basidiomycota</taxon>
        <taxon>Agaricomycotina</taxon>
        <taxon>Agaricomycetes</taxon>
        <taxon>Agaricomycetidae</taxon>
        <taxon>Agaricales</taxon>
        <taxon>Schizophyllaceae</taxon>
        <taxon>Schizophyllum</taxon>
    </lineage>
</organism>
<evidence type="ECO:0000313" key="3">
    <source>
        <dbReference type="Proteomes" id="UP000007431"/>
    </source>
</evidence>
<name>D8PK64_SCHCM</name>
<sequence length="222" mass="22533">MTADARRPSIGSPRRSLDGARPPAPTSPPSASASTHSAPTPPYYILLSHSGVLAHAPITYHYADDPALALLPESPGEHVVLLDWTLTEVTGTANASPSGATAGSTSGATTAGSTSGAATASSATPLVSPSASTPSARIAHSESTIKPDDLVMGERVTAQSLSPSLAVTGVRVEDVQSHRMYVVETTDGAGCAPSADMSAEALVATFKQRNAALQQVLDYTSL</sequence>
<reference evidence="2 3" key="1">
    <citation type="journal article" date="2010" name="Nat. Biotechnol.">
        <title>Genome sequence of the model mushroom Schizophyllum commune.</title>
        <authorList>
            <person name="Ohm R.A."/>
            <person name="de Jong J.F."/>
            <person name="Lugones L.G."/>
            <person name="Aerts A."/>
            <person name="Kothe E."/>
            <person name="Stajich J.E."/>
            <person name="de Vries R.P."/>
            <person name="Record E."/>
            <person name="Levasseur A."/>
            <person name="Baker S.E."/>
            <person name="Bartholomew K.A."/>
            <person name="Coutinho P.M."/>
            <person name="Erdmann S."/>
            <person name="Fowler T.J."/>
            <person name="Gathman A.C."/>
            <person name="Lombard V."/>
            <person name="Henrissat B."/>
            <person name="Knabe N."/>
            <person name="Kuees U."/>
            <person name="Lilly W.W."/>
            <person name="Lindquist E."/>
            <person name="Lucas S."/>
            <person name="Magnuson J.K."/>
            <person name="Piumi F."/>
            <person name="Raudaskoski M."/>
            <person name="Salamov A."/>
            <person name="Schmutz J."/>
            <person name="Schwarze F.W.M.R."/>
            <person name="vanKuyk P.A."/>
            <person name="Horton J.S."/>
            <person name="Grigoriev I.V."/>
            <person name="Woesten H.A.B."/>
        </authorList>
    </citation>
    <scope>NUCLEOTIDE SEQUENCE [LARGE SCALE GENOMIC DNA]</scope>
    <source>
        <strain evidence="3">H4-8 / FGSC 9210</strain>
    </source>
</reference>
<evidence type="ECO:0000313" key="2">
    <source>
        <dbReference type="EMBL" id="EFJ03969.1"/>
    </source>
</evidence>
<feature type="compositionally biased region" description="Basic and acidic residues" evidence="1">
    <location>
        <begin position="139"/>
        <end position="148"/>
    </location>
</feature>
<dbReference type="eggNOG" id="ENOG502STKX">
    <property type="taxonomic scope" value="Eukaryota"/>
</dbReference>
<feature type="compositionally biased region" description="Low complexity" evidence="1">
    <location>
        <begin position="94"/>
        <end position="124"/>
    </location>
</feature>
<dbReference type="HOGENOM" id="CLU_126156_0_0_1"/>
<protein>
    <submittedName>
        <fullName evidence="2">Uncharacterized protein</fullName>
    </submittedName>
</protein>
<feature type="compositionally biased region" description="Polar residues" evidence="1">
    <location>
        <begin position="125"/>
        <end position="135"/>
    </location>
</feature>
<feature type="region of interest" description="Disordered" evidence="1">
    <location>
        <begin position="1"/>
        <end position="37"/>
    </location>
</feature>
<dbReference type="KEGG" id="scm:SCHCO_02487593"/>
<accession>D8PK64</accession>
<dbReference type="GeneID" id="9585159"/>
<dbReference type="InParanoid" id="D8PK64"/>